<comment type="caution">
    <text evidence="4">The sequence shown here is derived from an EMBL/GenBank/DDBJ whole genome shotgun (WGS) entry which is preliminary data.</text>
</comment>
<evidence type="ECO:0000313" key="5">
    <source>
        <dbReference type="Proteomes" id="UP000268033"/>
    </source>
</evidence>
<evidence type="ECO:0000256" key="2">
    <source>
        <dbReference type="SAM" id="SignalP"/>
    </source>
</evidence>
<dbReference type="Gene3D" id="2.40.160.20">
    <property type="match status" value="1"/>
</dbReference>
<evidence type="ECO:0000259" key="3">
    <source>
        <dbReference type="Pfam" id="PF13505"/>
    </source>
</evidence>
<protein>
    <submittedName>
        <fullName evidence="4">Outer membrane protein with beta-barrel domain</fullName>
    </submittedName>
</protein>
<evidence type="ECO:0000256" key="1">
    <source>
        <dbReference type="ARBA" id="ARBA00022729"/>
    </source>
</evidence>
<dbReference type="STRING" id="584787.GCA_001247655_03180"/>
<dbReference type="EMBL" id="RJUL01000002">
    <property type="protein sequence ID" value="ROQ29875.1"/>
    <property type="molecule type" value="Genomic_DNA"/>
</dbReference>
<organism evidence="4 5">
    <name type="scientific">Gallaecimonas pentaromativorans</name>
    <dbReference type="NCBI Taxonomy" id="584787"/>
    <lineage>
        <taxon>Bacteria</taxon>
        <taxon>Pseudomonadati</taxon>
        <taxon>Pseudomonadota</taxon>
        <taxon>Gammaproteobacteria</taxon>
        <taxon>Enterobacterales</taxon>
        <taxon>Gallaecimonadaceae</taxon>
        <taxon>Gallaecimonas</taxon>
    </lineage>
</organism>
<keyword evidence="1 2" id="KW-0732">Signal</keyword>
<dbReference type="Proteomes" id="UP000268033">
    <property type="component" value="Unassembled WGS sequence"/>
</dbReference>
<dbReference type="SUPFAM" id="SSF56925">
    <property type="entry name" value="OMPA-like"/>
    <property type="match status" value="1"/>
</dbReference>
<evidence type="ECO:0000313" key="4">
    <source>
        <dbReference type="EMBL" id="ROQ29875.1"/>
    </source>
</evidence>
<accession>A0A3N1PME3</accession>
<dbReference type="RefSeq" id="WP_050658666.1">
    <property type="nucleotide sequence ID" value="NZ_JBLXAC010000005.1"/>
</dbReference>
<reference evidence="4 5" key="1">
    <citation type="submission" date="2018-11" db="EMBL/GenBank/DDBJ databases">
        <title>Genomic Encyclopedia of Type Strains, Phase IV (KMG-IV): sequencing the most valuable type-strain genomes for metagenomic binning, comparative biology and taxonomic classification.</title>
        <authorList>
            <person name="Goeker M."/>
        </authorList>
    </citation>
    <scope>NUCLEOTIDE SEQUENCE [LARGE SCALE GENOMIC DNA]</scope>
    <source>
        <strain evidence="4 5">DSM 21945</strain>
    </source>
</reference>
<dbReference type="OrthoDB" id="9805832at2"/>
<sequence>MVNVRAVPAATLLVLASLSTASYGESLHVSVLPTFIGADTDRGTDNSGFGVRAIYGWSSDEHWVWEAQAFYNVLETDQDDFTDFYQSGLGLDLRYNFSSDYGATPYVLAGLGLTRNDVVPDSNDKTAVFGNAGVGLVFKEFGDTRIKVRTEFRFLYDTFQDNYLDWQLGLGFEFPLR</sequence>
<dbReference type="InterPro" id="IPR011250">
    <property type="entry name" value="OMP/PagP_B-barrel"/>
</dbReference>
<feature type="domain" description="Outer membrane protein beta-barrel" evidence="3">
    <location>
        <begin position="11"/>
        <end position="174"/>
    </location>
</feature>
<dbReference type="AlphaFoldDB" id="A0A3N1PME3"/>
<feature type="signal peptide" evidence="2">
    <location>
        <begin position="1"/>
        <end position="21"/>
    </location>
</feature>
<keyword evidence="5" id="KW-1185">Reference proteome</keyword>
<name>A0A3N1PME3_9GAMM</name>
<proteinExistence type="predicted"/>
<feature type="chain" id="PRO_5018119286" evidence="2">
    <location>
        <begin position="22"/>
        <end position="177"/>
    </location>
</feature>
<dbReference type="InterPro" id="IPR027385">
    <property type="entry name" value="Beta-barrel_OMP"/>
</dbReference>
<gene>
    <name evidence="4" type="ORF">EDC28_102250</name>
</gene>
<dbReference type="Pfam" id="PF13505">
    <property type="entry name" value="OMP_b-brl"/>
    <property type="match status" value="1"/>
</dbReference>